<dbReference type="VEuPathDB" id="VectorBase:AMEC001109"/>
<organism evidence="1 2">
    <name type="scientific">Anopheles melas</name>
    <dbReference type="NCBI Taxonomy" id="34690"/>
    <lineage>
        <taxon>Eukaryota</taxon>
        <taxon>Metazoa</taxon>
        <taxon>Ecdysozoa</taxon>
        <taxon>Arthropoda</taxon>
        <taxon>Hexapoda</taxon>
        <taxon>Insecta</taxon>
        <taxon>Pterygota</taxon>
        <taxon>Neoptera</taxon>
        <taxon>Endopterygota</taxon>
        <taxon>Diptera</taxon>
        <taxon>Nematocera</taxon>
        <taxon>Culicoidea</taxon>
        <taxon>Culicidae</taxon>
        <taxon>Anophelinae</taxon>
        <taxon>Anopheles</taxon>
    </lineage>
</organism>
<name>A0A182TEY2_9DIPT</name>
<accession>A0A182TEY2</accession>
<evidence type="ECO:0000313" key="2">
    <source>
        <dbReference type="Proteomes" id="UP000075902"/>
    </source>
</evidence>
<proteinExistence type="predicted"/>
<reference evidence="1" key="2">
    <citation type="submission" date="2020-05" db="UniProtKB">
        <authorList>
            <consortium name="EnsemblMetazoa"/>
        </authorList>
    </citation>
    <scope>IDENTIFICATION</scope>
    <source>
        <strain evidence="1">CM1001059</strain>
    </source>
</reference>
<protein>
    <submittedName>
        <fullName evidence="1">Uncharacterized protein</fullName>
    </submittedName>
</protein>
<dbReference type="Proteomes" id="UP000075902">
    <property type="component" value="Unassembled WGS sequence"/>
</dbReference>
<evidence type="ECO:0000313" key="1">
    <source>
        <dbReference type="EnsemblMetazoa" id="AMEC001109-PA"/>
    </source>
</evidence>
<sequence>MLGYMTAREAKRQGFTHHGKYYGIPVWIGDPHGHCMVATKWAPLEILMTLWHHGDRLSMFSVSSKGLEQALANLTDLERRQLPFATALALTRTAQVVAQDIRAEMSAVFDRPTPATLNSLFIEPATKQKLEARVWIKDGRTRNGKGNLVGREGVWGKGRAASAWLTPEIFGGPRSHKGIDSMLRRKGILSQGQYVVPGRDAQLDQYGNMPRGLLSKIRSGASLNSEEGYKANATGSKRSRAKGNGKRYFVMHDAKRKPFAVAERTGKGRAGLKLVMAFVGKTPTYRKALSFFEIADETAARVLPEEFRKAMAQA</sequence>
<keyword evidence="2" id="KW-1185">Reference proteome</keyword>
<dbReference type="EnsemblMetazoa" id="AMEC001109-RA">
    <property type="protein sequence ID" value="AMEC001109-PA"/>
    <property type="gene ID" value="AMEC001109"/>
</dbReference>
<dbReference type="AlphaFoldDB" id="A0A182TEY2"/>
<reference evidence="2" key="1">
    <citation type="submission" date="2014-01" db="EMBL/GenBank/DDBJ databases">
        <title>The Genome Sequence of Anopheles melas CM1001059_A (V2).</title>
        <authorList>
            <consortium name="The Broad Institute Genomics Platform"/>
            <person name="Neafsey D.E."/>
            <person name="Besansky N."/>
            <person name="Howell P."/>
            <person name="Walton C."/>
            <person name="Young S.K."/>
            <person name="Zeng Q."/>
            <person name="Gargeya S."/>
            <person name="Fitzgerald M."/>
            <person name="Haas B."/>
            <person name="Abouelleil A."/>
            <person name="Allen A.W."/>
            <person name="Alvarado L."/>
            <person name="Arachchi H.M."/>
            <person name="Berlin A.M."/>
            <person name="Chapman S.B."/>
            <person name="Gainer-Dewar J."/>
            <person name="Goldberg J."/>
            <person name="Griggs A."/>
            <person name="Gujja S."/>
            <person name="Hansen M."/>
            <person name="Howarth C."/>
            <person name="Imamovic A."/>
            <person name="Ireland A."/>
            <person name="Larimer J."/>
            <person name="McCowan C."/>
            <person name="Murphy C."/>
            <person name="Pearson M."/>
            <person name="Poon T.W."/>
            <person name="Priest M."/>
            <person name="Roberts A."/>
            <person name="Saif S."/>
            <person name="Shea T."/>
            <person name="Sisk P."/>
            <person name="Sykes S."/>
            <person name="Wortman J."/>
            <person name="Nusbaum C."/>
            <person name="Birren B."/>
        </authorList>
    </citation>
    <scope>NUCLEOTIDE SEQUENCE [LARGE SCALE GENOMIC DNA]</scope>
    <source>
        <strain evidence="2">CM1001059</strain>
    </source>
</reference>